<dbReference type="AlphaFoldDB" id="A0A9W2UHS3"/>
<name>A0A9W2UHS3_PANPR</name>
<protein>
    <submittedName>
        <fullName evidence="3">Uncharacterized protein LOC128773408</fullName>
    </submittedName>
</protein>
<evidence type="ECO:0000256" key="1">
    <source>
        <dbReference type="SAM" id="MobiDB-lite"/>
    </source>
</evidence>
<sequence length="224" mass="25040">MVIPPLGWWRLFCTPLGSRTSLTLEVFKVNEEPSASAESKIHLRTWGRESSAERKGDWEVAPPSSGTFHGGESTKGVGCGKGEGKKERNTLLLFEKLHLSQRSGYYFTWERRERGSAWDSRRRQVQLAKQRNHGGLFTFGSARAARTAGPEPPRPPRSRPSCPRALAGLESSCLLCVAETNIALHYLHPCIQVYLLWCLEETSMCHISSGSTMKAIFLPLKQIN</sequence>
<dbReference type="Proteomes" id="UP001165780">
    <property type="component" value="Unplaced"/>
</dbReference>
<organism evidence="2 3">
    <name type="scientific">Panthera pardus</name>
    <name type="common">Leopard</name>
    <name type="synonym">Felis pardus</name>
    <dbReference type="NCBI Taxonomy" id="9691"/>
    <lineage>
        <taxon>Eukaryota</taxon>
        <taxon>Metazoa</taxon>
        <taxon>Chordata</taxon>
        <taxon>Craniata</taxon>
        <taxon>Vertebrata</taxon>
        <taxon>Euteleostomi</taxon>
        <taxon>Mammalia</taxon>
        <taxon>Eutheria</taxon>
        <taxon>Laurasiatheria</taxon>
        <taxon>Carnivora</taxon>
        <taxon>Feliformia</taxon>
        <taxon>Felidae</taxon>
        <taxon>Pantherinae</taxon>
        <taxon>Panthera</taxon>
    </lineage>
</organism>
<evidence type="ECO:0000313" key="3">
    <source>
        <dbReference type="RefSeq" id="XP_053745930.1"/>
    </source>
</evidence>
<feature type="region of interest" description="Disordered" evidence="1">
    <location>
        <begin position="52"/>
        <end position="82"/>
    </location>
</feature>
<proteinExistence type="predicted"/>
<evidence type="ECO:0000313" key="2">
    <source>
        <dbReference type="Proteomes" id="UP001165780"/>
    </source>
</evidence>
<accession>A0A9W2UHS3</accession>
<gene>
    <name evidence="3" type="primary">LOC128773408</name>
</gene>
<reference evidence="3" key="1">
    <citation type="submission" date="2025-08" db="UniProtKB">
        <authorList>
            <consortium name="RefSeq"/>
        </authorList>
    </citation>
    <scope>IDENTIFICATION</scope>
    <source>
        <tissue evidence="3">Whole blood</tissue>
    </source>
</reference>
<dbReference type="GeneID" id="128773408"/>
<keyword evidence="2" id="KW-1185">Reference proteome</keyword>
<dbReference type="RefSeq" id="XP_053745930.1">
    <property type="nucleotide sequence ID" value="XM_053889955.1"/>
</dbReference>